<proteinExistence type="predicted"/>
<keyword evidence="2" id="KW-1185">Reference proteome</keyword>
<evidence type="ECO:0000313" key="1">
    <source>
        <dbReference type="EMBL" id="OEV38960.1"/>
    </source>
</evidence>
<gene>
    <name evidence="1" type="ORF">HS99_0017760</name>
</gene>
<reference evidence="1" key="1">
    <citation type="submission" date="2016-08" db="EMBL/GenBank/DDBJ databases">
        <title>Sequencing, Assembly and Comparative Genomics of S. aureofaciens ATCC 10762.</title>
        <authorList>
            <person name="Gradnigo J.S."/>
            <person name="Johnson N."/>
            <person name="Somerville G.A."/>
        </authorList>
    </citation>
    <scope>NUCLEOTIDE SEQUENCE [LARGE SCALE GENOMIC DNA]</scope>
    <source>
        <strain evidence="1">ATCC 10762</strain>
    </source>
</reference>
<comment type="caution">
    <text evidence="1">The sequence shown here is derived from an EMBL/GenBank/DDBJ whole genome shotgun (WGS) entry which is preliminary data.</text>
</comment>
<protein>
    <submittedName>
        <fullName evidence="1">Uncharacterized protein</fullName>
    </submittedName>
</protein>
<sequence>MLGLGAVGAQLGDAVHDRGVVGGQGAQDAPDRAEAGGLDLGSASALTAAPASWISTGSATAVSSPINGVGR</sequence>
<name>A0A1E7NE34_KITAU</name>
<dbReference type="KEGG" id="kau:B6264_30020"/>
<organism evidence="1 2">
    <name type="scientific">Kitasatospora aureofaciens</name>
    <name type="common">Streptomyces aureofaciens</name>
    <dbReference type="NCBI Taxonomy" id="1894"/>
    <lineage>
        <taxon>Bacteria</taxon>
        <taxon>Bacillati</taxon>
        <taxon>Actinomycetota</taxon>
        <taxon>Actinomycetes</taxon>
        <taxon>Kitasatosporales</taxon>
        <taxon>Streptomycetaceae</taxon>
        <taxon>Kitasatospora</taxon>
    </lineage>
</organism>
<dbReference type="EMBL" id="JPRF03000002">
    <property type="protein sequence ID" value="OEV38960.1"/>
    <property type="molecule type" value="Genomic_DNA"/>
</dbReference>
<dbReference type="AlphaFoldDB" id="A0A1E7NE34"/>
<dbReference type="Proteomes" id="UP000037395">
    <property type="component" value="Unassembled WGS sequence"/>
</dbReference>
<accession>A0A1E7NE34</accession>
<evidence type="ECO:0000313" key="2">
    <source>
        <dbReference type="Proteomes" id="UP000037395"/>
    </source>
</evidence>